<dbReference type="InterPro" id="IPR005790">
    <property type="entry name" value="DNA_polIII_delta"/>
</dbReference>
<organism evidence="10 11">
    <name type="scientific">Inhella proteolytica</name>
    <dbReference type="NCBI Taxonomy" id="2795029"/>
    <lineage>
        <taxon>Bacteria</taxon>
        <taxon>Pseudomonadati</taxon>
        <taxon>Pseudomonadota</taxon>
        <taxon>Betaproteobacteria</taxon>
        <taxon>Burkholderiales</taxon>
        <taxon>Sphaerotilaceae</taxon>
        <taxon>Inhella</taxon>
    </lineage>
</organism>
<keyword evidence="6" id="KW-0239">DNA-directed DNA polymerase</keyword>
<dbReference type="InterPro" id="IPR008921">
    <property type="entry name" value="DNA_pol3_clamp-load_cplx_C"/>
</dbReference>
<dbReference type="InterPro" id="IPR010372">
    <property type="entry name" value="DNA_pol3_delta_N"/>
</dbReference>
<gene>
    <name evidence="10" type="ORF">I7X39_15780</name>
</gene>
<evidence type="ECO:0000256" key="6">
    <source>
        <dbReference type="ARBA" id="ARBA00022932"/>
    </source>
</evidence>
<protein>
    <recommendedName>
        <fullName evidence="2">DNA polymerase III subunit delta</fullName>
        <ecNumber evidence="1">2.7.7.7</ecNumber>
    </recommendedName>
</protein>
<dbReference type="Pfam" id="PF06144">
    <property type="entry name" value="DNA_pol3_delta"/>
    <property type="match status" value="1"/>
</dbReference>
<accession>A0A931J4Y6</accession>
<evidence type="ECO:0000256" key="4">
    <source>
        <dbReference type="ARBA" id="ARBA00022695"/>
    </source>
</evidence>
<evidence type="ECO:0000256" key="3">
    <source>
        <dbReference type="ARBA" id="ARBA00022679"/>
    </source>
</evidence>
<dbReference type="GO" id="GO:0009360">
    <property type="term" value="C:DNA polymerase III complex"/>
    <property type="evidence" value="ECO:0007669"/>
    <property type="project" value="InterPro"/>
</dbReference>
<evidence type="ECO:0000256" key="2">
    <source>
        <dbReference type="ARBA" id="ARBA00017703"/>
    </source>
</evidence>
<dbReference type="Gene3D" id="1.20.272.10">
    <property type="match status" value="1"/>
</dbReference>
<keyword evidence="11" id="KW-1185">Reference proteome</keyword>
<evidence type="ECO:0000256" key="8">
    <source>
        <dbReference type="ARBA" id="ARBA00049244"/>
    </source>
</evidence>
<comment type="catalytic activity">
    <reaction evidence="8">
        <text>DNA(n) + a 2'-deoxyribonucleoside 5'-triphosphate = DNA(n+1) + diphosphate</text>
        <dbReference type="Rhea" id="RHEA:22508"/>
        <dbReference type="Rhea" id="RHEA-COMP:17339"/>
        <dbReference type="Rhea" id="RHEA-COMP:17340"/>
        <dbReference type="ChEBI" id="CHEBI:33019"/>
        <dbReference type="ChEBI" id="CHEBI:61560"/>
        <dbReference type="ChEBI" id="CHEBI:173112"/>
        <dbReference type="EC" id="2.7.7.7"/>
    </reaction>
</comment>
<comment type="similarity">
    <text evidence="7">Belongs to the DNA polymerase HolA subunit family.</text>
</comment>
<dbReference type="CDD" id="cd18138">
    <property type="entry name" value="HLD_clamp_pol_III_delta"/>
    <property type="match status" value="1"/>
</dbReference>
<sequence length="352" mass="38364">MQARIEDLDKQLAKGLRGVYLVHGDEILLANEALDAIRAAARAQGFDERQVFTVQGNAFDWSGVLGESAALSLFASRRIVELRIPGGKPGKEGSEALQQLAQQAGPDLLVLVSLPRLDKTQQGSAWFTALDGAGISLRADPIERRALPAWLAARARRAGLQLAEGPEGQQALSLLAERVEGNLLAAQQELDKLALLHPGQVLSAELIEAAVTDVARFEAAQLSEALWAGDAARCLRLLEGLEAEGEAVVRLHWLLTDEVRALRRAKRAMADGKPLPMALREARVWGPKEKWFERALPRLSLGHLDALLVNAHKVDGIAKGLREPDWPQDGWAALRQWVLQAVEALSGRRLRA</sequence>
<dbReference type="PANTHER" id="PTHR34388">
    <property type="entry name" value="DNA POLYMERASE III SUBUNIT DELTA"/>
    <property type="match status" value="1"/>
</dbReference>
<dbReference type="Gene3D" id="1.10.8.60">
    <property type="match status" value="1"/>
</dbReference>
<evidence type="ECO:0000256" key="5">
    <source>
        <dbReference type="ARBA" id="ARBA00022705"/>
    </source>
</evidence>
<keyword evidence="4" id="KW-0548">Nucleotidyltransferase</keyword>
<evidence type="ECO:0000313" key="10">
    <source>
        <dbReference type="EMBL" id="MBH9578351.1"/>
    </source>
</evidence>
<keyword evidence="3" id="KW-0808">Transferase</keyword>
<dbReference type="GO" id="GO:0003677">
    <property type="term" value="F:DNA binding"/>
    <property type="evidence" value="ECO:0007669"/>
    <property type="project" value="InterPro"/>
</dbReference>
<reference evidence="10" key="1">
    <citation type="submission" date="2020-12" db="EMBL/GenBank/DDBJ databases">
        <title>The genome sequence of Inhella sp. 1Y17.</title>
        <authorList>
            <person name="Liu Y."/>
        </authorList>
    </citation>
    <scope>NUCLEOTIDE SEQUENCE</scope>
    <source>
        <strain evidence="10">1Y17</strain>
    </source>
</reference>
<keyword evidence="5" id="KW-0235">DNA replication</keyword>
<evidence type="ECO:0000256" key="1">
    <source>
        <dbReference type="ARBA" id="ARBA00012417"/>
    </source>
</evidence>
<dbReference type="SUPFAM" id="SSF48019">
    <property type="entry name" value="post-AAA+ oligomerization domain-like"/>
    <property type="match status" value="1"/>
</dbReference>
<dbReference type="EMBL" id="JAEDAK010000011">
    <property type="protein sequence ID" value="MBH9578351.1"/>
    <property type="molecule type" value="Genomic_DNA"/>
</dbReference>
<dbReference type="SUPFAM" id="SSF52540">
    <property type="entry name" value="P-loop containing nucleoside triphosphate hydrolases"/>
    <property type="match status" value="1"/>
</dbReference>
<dbReference type="InterPro" id="IPR027417">
    <property type="entry name" value="P-loop_NTPase"/>
</dbReference>
<dbReference type="Proteomes" id="UP000613266">
    <property type="component" value="Unassembled WGS sequence"/>
</dbReference>
<evidence type="ECO:0000313" key="11">
    <source>
        <dbReference type="Proteomes" id="UP000613266"/>
    </source>
</evidence>
<evidence type="ECO:0000259" key="9">
    <source>
        <dbReference type="Pfam" id="PF06144"/>
    </source>
</evidence>
<dbReference type="RefSeq" id="WP_198112121.1">
    <property type="nucleotide sequence ID" value="NZ_JAEDAK010000011.1"/>
</dbReference>
<dbReference type="PANTHER" id="PTHR34388:SF1">
    <property type="entry name" value="DNA POLYMERASE III SUBUNIT DELTA"/>
    <property type="match status" value="1"/>
</dbReference>
<feature type="domain" description="DNA polymerase III delta N-terminal" evidence="9">
    <location>
        <begin position="20"/>
        <end position="133"/>
    </location>
</feature>
<evidence type="ECO:0000256" key="7">
    <source>
        <dbReference type="ARBA" id="ARBA00034754"/>
    </source>
</evidence>
<dbReference type="GO" id="GO:0003887">
    <property type="term" value="F:DNA-directed DNA polymerase activity"/>
    <property type="evidence" value="ECO:0007669"/>
    <property type="project" value="UniProtKB-KW"/>
</dbReference>
<dbReference type="AlphaFoldDB" id="A0A931J4Y6"/>
<dbReference type="Gene3D" id="3.40.50.300">
    <property type="entry name" value="P-loop containing nucleotide triphosphate hydrolases"/>
    <property type="match status" value="1"/>
</dbReference>
<name>A0A931J4Y6_9BURK</name>
<comment type="caution">
    <text evidence="10">The sequence shown here is derived from an EMBL/GenBank/DDBJ whole genome shotgun (WGS) entry which is preliminary data.</text>
</comment>
<proteinExistence type="inferred from homology"/>
<dbReference type="EC" id="2.7.7.7" evidence="1"/>
<dbReference type="NCBIfam" id="TIGR01128">
    <property type="entry name" value="holA"/>
    <property type="match status" value="1"/>
</dbReference>
<dbReference type="GO" id="GO:0006261">
    <property type="term" value="P:DNA-templated DNA replication"/>
    <property type="evidence" value="ECO:0007669"/>
    <property type="project" value="TreeGrafter"/>
</dbReference>